<dbReference type="EMBL" id="SNRY01000016">
    <property type="protein sequence ID" value="KAA6351237.1"/>
    <property type="molecule type" value="Genomic_DNA"/>
</dbReference>
<reference evidence="2" key="1">
    <citation type="submission" date="2019-03" db="EMBL/GenBank/DDBJ databases">
        <title>Single cell metagenomics reveals metabolic interactions within the superorganism composed of flagellate Streblomastix strix and complex community of Bacteroidetes bacteria on its surface.</title>
        <authorList>
            <person name="Treitli S.C."/>
            <person name="Kolisko M."/>
            <person name="Husnik F."/>
            <person name="Keeling P."/>
            <person name="Hampl V."/>
        </authorList>
    </citation>
    <scope>NUCLEOTIDE SEQUENCE</scope>
    <source>
        <strain evidence="2">STM</strain>
    </source>
</reference>
<comment type="caution">
    <text evidence="2">The sequence shown here is derived from an EMBL/GenBank/DDBJ whole genome shotgun (WGS) entry which is preliminary data.</text>
</comment>
<name>A0A5J4SYY9_9ZZZZ</name>
<organism evidence="2">
    <name type="scientific">termite gut metagenome</name>
    <dbReference type="NCBI Taxonomy" id="433724"/>
    <lineage>
        <taxon>unclassified sequences</taxon>
        <taxon>metagenomes</taxon>
        <taxon>organismal metagenomes</taxon>
    </lineage>
</organism>
<dbReference type="AlphaFoldDB" id="A0A5J4SYY9"/>
<gene>
    <name evidence="2" type="ORF">EZS27_001383</name>
</gene>
<sequence>MKEKRQKNVAEQRRNIATGKMFYNEDKKAKPNK</sequence>
<evidence type="ECO:0000313" key="2">
    <source>
        <dbReference type="EMBL" id="KAA6351237.1"/>
    </source>
</evidence>
<accession>A0A5J4SYY9</accession>
<protein>
    <submittedName>
        <fullName evidence="2">Uncharacterized protein</fullName>
    </submittedName>
</protein>
<evidence type="ECO:0000256" key="1">
    <source>
        <dbReference type="SAM" id="MobiDB-lite"/>
    </source>
</evidence>
<feature type="compositionally biased region" description="Basic and acidic residues" evidence="1">
    <location>
        <begin position="23"/>
        <end position="33"/>
    </location>
</feature>
<proteinExistence type="predicted"/>
<feature type="compositionally biased region" description="Basic and acidic residues" evidence="1">
    <location>
        <begin position="1"/>
        <end position="14"/>
    </location>
</feature>
<feature type="region of interest" description="Disordered" evidence="1">
    <location>
        <begin position="1"/>
        <end position="33"/>
    </location>
</feature>